<dbReference type="Proteomes" id="UP000325433">
    <property type="component" value="Unassembled WGS sequence"/>
</dbReference>
<evidence type="ECO:0000313" key="2">
    <source>
        <dbReference type="Proteomes" id="UP000325433"/>
    </source>
</evidence>
<reference evidence="2" key="1">
    <citation type="submission" date="2019-04" db="EMBL/GenBank/DDBJ databases">
        <title>Friends and foes A comparative genomics studyof 23 Aspergillus species from section Flavi.</title>
        <authorList>
            <consortium name="DOE Joint Genome Institute"/>
            <person name="Kjaerbolling I."/>
            <person name="Vesth T."/>
            <person name="Frisvad J.C."/>
            <person name="Nybo J.L."/>
            <person name="Theobald S."/>
            <person name="Kildgaard S."/>
            <person name="Isbrandt T."/>
            <person name="Kuo A."/>
            <person name="Sato A."/>
            <person name="Lyhne E.K."/>
            <person name="Kogle M.E."/>
            <person name="Wiebenga A."/>
            <person name="Kun R.S."/>
            <person name="Lubbers R.J."/>
            <person name="Makela M.R."/>
            <person name="Barry K."/>
            <person name="Chovatia M."/>
            <person name="Clum A."/>
            <person name="Daum C."/>
            <person name="Haridas S."/>
            <person name="He G."/>
            <person name="LaButti K."/>
            <person name="Lipzen A."/>
            <person name="Mondo S."/>
            <person name="Riley R."/>
            <person name="Salamov A."/>
            <person name="Simmons B.A."/>
            <person name="Magnuson J.K."/>
            <person name="Henrissat B."/>
            <person name="Mortensen U.H."/>
            <person name="Larsen T.O."/>
            <person name="Devries R.P."/>
            <person name="Grigoriev I.V."/>
            <person name="Machida M."/>
            <person name="Baker S.E."/>
            <person name="Andersen M.R."/>
        </authorList>
    </citation>
    <scope>NUCLEOTIDE SEQUENCE [LARGE SCALE GENOMIC DNA]</scope>
    <source>
        <strain evidence="2">CBS 130015</strain>
    </source>
</reference>
<name>A0A5N6W5X6_9EURO</name>
<gene>
    <name evidence="1" type="ORF">BDV41DRAFT_529371</name>
</gene>
<evidence type="ECO:0000313" key="1">
    <source>
        <dbReference type="EMBL" id="KAE8316223.1"/>
    </source>
</evidence>
<protein>
    <submittedName>
        <fullName evidence="1">Uncharacterized protein</fullName>
    </submittedName>
</protein>
<proteinExistence type="predicted"/>
<organism evidence="1 2">
    <name type="scientific">Aspergillus transmontanensis</name>
    <dbReference type="NCBI Taxonomy" id="1034304"/>
    <lineage>
        <taxon>Eukaryota</taxon>
        <taxon>Fungi</taxon>
        <taxon>Dikarya</taxon>
        <taxon>Ascomycota</taxon>
        <taxon>Pezizomycotina</taxon>
        <taxon>Eurotiomycetes</taxon>
        <taxon>Eurotiomycetidae</taxon>
        <taxon>Eurotiales</taxon>
        <taxon>Aspergillaceae</taxon>
        <taxon>Aspergillus</taxon>
        <taxon>Aspergillus subgen. Circumdati</taxon>
    </lineage>
</organism>
<keyword evidence="2" id="KW-1185">Reference proteome</keyword>
<accession>A0A5N6W5X6</accession>
<sequence length="61" mass="6965">MLQMTVLDIAQNICSRNDVYLRISHGHDPVSAALDTVSRHSSFVLRPLDDRKRRTGQEDQT</sequence>
<dbReference type="AlphaFoldDB" id="A0A5N6W5X6"/>
<dbReference type="EMBL" id="ML738308">
    <property type="protein sequence ID" value="KAE8316223.1"/>
    <property type="molecule type" value="Genomic_DNA"/>
</dbReference>